<keyword evidence="4" id="KW-0560">Oxidoreductase</keyword>
<sequence length="405" mass="46086">MVRKLFASILNSTRCDGYIKIQQAEAIVALHDIFKQPTLFADHIHRYSLSVTRSISYGQRVMSHDDPIATKLSSVVANFSYAMTPGRFLVESMPILLRLPRFMNPWLALLERFRDEEDALSLENYRNALERGKKHPKQKTIVKDLQELRAGNESISEIQAATTCAEILQTGADTTANSLVILILACLAFPEVLAKAHEELDRVIGCDRFPTWEDEPNLPYIRAMIKEQHRWNTIAPMSFAHYTNAEDEYNGYRIPKGTVVRINTWAMHHDPERYPEPFRYNPDRFLDHKLSASAYANGSDVAARDHFSYGGGKRICVGMHLAERSLFTMASRLLQTFEIKPALDENGQEIPVDTSSSRFSSSLISVALPFQARFKVRNAAVEHLLEKEWIETAREGKVESWEGVL</sequence>
<evidence type="ECO:0000313" key="9">
    <source>
        <dbReference type="Proteomes" id="UP000027920"/>
    </source>
</evidence>
<dbReference type="GO" id="GO:0020037">
    <property type="term" value="F:heme binding"/>
    <property type="evidence" value="ECO:0007669"/>
    <property type="project" value="InterPro"/>
</dbReference>
<proteinExistence type="inferred from homology"/>
<organism evidence="8 9">
    <name type="scientific">Exophiala aquamarina CBS 119918</name>
    <dbReference type="NCBI Taxonomy" id="1182545"/>
    <lineage>
        <taxon>Eukaryota</taxon>
        <taxon>Fungi</taxon>
        <taxon>Dikarya</taxon>
        <taxon>Ascomycota</taxon>
        <taxon>Pezizomycotina</taxon>
        <taxon>Eurotiomycetes</taxon>
        <taxon>Chaetothyriomycetidae</taxon>
        <taxon>Chaetothyriales</taxon>
        <taxon>Herpotrichiellaceae</taxon>
        <taxon>Exophiala</taxon>
    </lineage>
</organism>
<evidence type="ECO:0000256" key="1">
    <source>
        <dbReference type="ARBA" id="ARBA00001971"/>
    </source>
</evidence>
<evidence type="ECO:0000256" key="5">
    <source>
        <dbReference type="ARBA" id="ARBA00023004"/>
    </source>
</evidence>
<comment type="similarity">
    <text evidence="2">Belongs to the cytochrome P450 family.</text>
</comment>
<dbReference type="InterPro" id="IPR001128">
    <property type="entry name" value="Cyt_P450"/>
</dbReference>
<evidence type="ECO:0000313" key="8">
    <source>
        <dbReference type="EMBL" id="KEF51211.1"/>
    </source>
</evidence>
<dbReference type="Gene3D" id="1.10.630.10">
    <property type="entry name" value="Cytochrome P450"/>
    <property type="match status" value="1"/>
</dbReference>
<evidence type="ECO:0008006" key="10">
    <source>
        <dbReference type="Google" id="ProtNLM"/>
    </source>
</evidence>
<dbReference type="GO" id="GO:0004497">
    <property type="term" value="F:monooxygenase activity"/>
    <property type="evidence" value="ECO:0007669"/>
    <property type="project" value="UniProtKB-KW"/>
</dbReference>
<dbReference type="Proteomes" id="UP000027920">
    <property type="component" value="Unassembled WGS sequence"/>
</dbReference>
<accession>A0A072NUB9</accession>
<dbReference type="RefSeq" id="XP_013253801.1">
    <property type="nucleotide sequence ID" value="XM_013398347.1"/>
</dbReference>
<dbReference type="PRINTS" id="PR00463">
    <property type="entry name" value="EP450I"/>
</dbReference>
<evidence type="ECO:0000256" key="4">
    <source>
        <dbReference type="ARBA" id="ARBA00023002"/>
    </source>
</evidence>
<dbReference type="SUPFAM" id="SSF48264">
    <property type="entry name" value="Cytochrome P450"/>
    <property type="match status" value="1"/>
</dbReference>
<dbReference type="GeneID" id="25287608"/>
<feature type="binding site" description="axial binding residue" evidence="7">
    <location>
        <position position="316"/>
    </location>
    <ligand>
        <name>heme</name>
        <dbReference type="ChEBI" id="CHEBI:30413"/>
    </ligand>
    <ligandPart>
        <name>Fe</name>
        <dbReference type="ChEBI" id="CHEBI:18248"/>
    </ligandPart>
</feature>
<comment type="caution">
    <text evidence="8">The sequence shown here is derived from an EMBL/GenBank/DDBJ whole genome shotgun (WGS) entry which is preliminary data.</text>
</comment>
<dbReference type="PRINTS" id="PR00385">
    <property type="entry name" value="P450"/>
</dbReference>
<evidence type="ECO:0000256" key="3">
    <source>
        <dbReference type="ARBA" id="ARBA00022723"/>
    </source>
</evidence>
<evidence type="ECO:0000256" key="6">
    <source>
        <dbReference type="ARBA" id="ARBA00023033"/>
    </source>
</evidence>
<dbReference type="PANTHER" id="PTHR46300">
    <property type="entry name" value="P450, PUTATIVE (EUROFUNG)-RELATED-RELATED"/>
    <property type="match status" value="1"/>
</dbReference>
<dbReference type="InterPro" id="IPR036396">
    <property type="entry name" value="Cyt_P450_sf"/>
</dbReference>
<keyword evidence="9" id="KW-1185">Reference proteome</keyword>
<dbReference type="HOGENOM" id="CLU_001570_2_0_1"/>
<dbReference type="OrthoDB" id="1470350at2759"/>
<dbReference type="PANTHER" id="PTHR46300:SF2">
    <property type="entry name" value="CYTOCHROME P450 MONOOXYGENASE ALNH-RELATED"/>
    <property type="match status" value="1"/>
</dbReference>
<dbReference type="STRING" id="1182545.A0A072NUB9"/>
<gene>
    <name evidence="8" type="ORF">A1O9_12714</name>
</gene>
<dbReference type="GO" id="GO:0016705">
    <property type="term" value="F:oxidoreductase activity, acting on paired donors, with incorporation or reduction of molecular oxygen"/>
    <property type="evidence" value="ECO:0007669"/>
    <property type="project" value="InterPro"/>
</dbReference>
<evidence type="ECO:0000256" key="7">
    <source>
        <dbReference type="PIRSR" id="PIRSR602401-1"/>
    </source>
</evidence>
<dbReference type="EMBL" id="AMGV01000026">
    <property type="protein sequence ID" value="KEF51211.1"/>
    <property type="molecule type" value="Genomic_DNA"/>
</dbReference>
<comment type="cofactor">
    <cofactor evidence="1 7">
        <name>heme</name>
        <dbReference type="ChEBI" id="CHEBI:30413"/>
    </cofactor>
</comment>
<dbReference type="CDD" id="cd11065">
    <property type="entry name" value="CYP64-like"/>
    <property type="match status" value="1"/>
</dbReference>
<dbReference type="InterPro" id="IPR050364">
    <property type="entry name" value="Cytochrome_P450_fung"/>
</dbReference>
<keyword evidence="5 7" id="KW-0408">Iron</keyword>
<dbReference type="Pfam" id="PF00067">
    <property type="entry name" value="p450"/>
    <property type="match status" value="1"/>
</dbReference>
<keyword evidence="3 7" id="KW-0479">Metal-binding</keyword>
<keyword evidence="6" id="KW-0503">Monooxygenase</keyword>
<dbReference type="InterPro" id="IPR002401">
    <property type="entry name" value="Cyt_P450_E_grp-I"/>
</dbReference>
<dbReference type="VEuPathDB" id="FungiDB:A1O9_12714"/>
<evidence type="ECO:0000256" key="2">
    <source>
        <dbReference type="ARBA" id="ARBA00010617"/>
    </source>
</evidence>
<keyword evidence="7" id="KW-0349">Heme</keyword>
<protein>
    <recommendedName>
        <fullName evidence="10">Cytochrome P450 oxidoreductase</fullName>
    </recommendedName>
</protein>
<dbReference type="GO" id="GO:0005506">
    <property type="term" value="F:iron ion binding"/>
    <property type="evidence" value="ECO:0007669"/>
    <property type="project" value="InterPro"/>
</dbReference>
<name>A0A072NUB9_9EURO</name>
<reference evidence="8 9" key="1">
    <citation type="submission" date="2013-03" db="EMBL/GenBank/DDBJ databases">
        <title>The Genome Sequence of Exophiala aquamarina CBS 119918.</title>
        <authorList>
            <consortium name="The Broad Institute Genomics Platform"/>
            <person name="Cuomo C."/>
            <person name="de Hoog S."/>
            <person name="Gorbushina A."/>
            <person name="Walker B."/>
            <person name="Young S.K."/>
            <person name="Zeng Q."/>
            <person name="Gargeya S."/>
            <person name="Fitzgerald M."/>
            <person name="Haas B."/>
            <person name="Abouelleil A."/>
            <person name="Allen A.W."/>
            <person name="Alvarado L."/>
            <person name="Arachchi H.M."/>
            <person name="Berlin A.M."/>
            <person name="Chapman S.B."/>
            <person name="Gainer-Dewar J."/>
            <person name="Goldberg J."/>
            <person name="Griggs A."/>
            <person name="Gujja S."/>
            <person name="Hansen M."/>
            <person name="Howarth C."/>
            <person name="Imamovic A."/>
            <person name="Ireland A."/>
            <person name="Larimer J."/>
            <person name="McCowan C."/>
            <person name="Murphy C."/>
            <person name="Pearson M."/>
            <person name="Poon T.W."/>
            <person name="Priest M."/>
            <person name="Roberts A."/>
            <person name="Saif S."/>
            <person name="Shea T."/>
            <person name="Sisk P."/>
            <person name="Sykes S."/>
            <person name="Wortman J."/>
            <person name="Nusbaum C."/>
            <person name="Birren B."/>
        </authorList>
    </citation>
    <scope>NUCLEOTIDE SEQUENCE [LARGE SCALE GENOMIC DNA]</scope>
    <source>
        <strain evidence="8 9">CBS 119918</strain>
    </source>
</reference>
<dbReference type="AlphaFoldDB" id="A0A072NUB9"/>